<feature type="region of interest" description="Disordered" evidence="1">
    <location>
        <begin position="34"/>
        <end position="75"/>
    </location>
</feature>
<reference evidence="2" key="1">
    <citation type="journal article" date="2023" name="Science">
        <title>Genome structures resolve the early diversification of teleost fishes.</title>
        <authorList>
            <person name="Parey E."/>
            <person name="Louis A."/>
            <person name="Montfort J."/>
            <person name="Bouchez O."/>
            <person name="Roques C."/>
            <person name="Iampietro C."/>
            <person name="Lluch J."/>
            <person name="Castinel A."/>
            <person name="Donnadieu C."/>
            <person name="Desvignes T."/>
            <person name="Floi Bucao C."/>
            <person name="Jouanno E."/>
            <person name="Wen M."/>
            <person name="Mejri S."/>
            <person name="Dirks R."/>
            <person name="Jansen H."/>
            <person name="Henkel C."/>
            <person name="Chen W.J."/>
            <person name="Zahm M."/>
            <person name="Cabau C."/>
            <person name="Klopp C."/>
            <person name="Thompson A.W."/>
            <person name="Robinson-Rechavi M."/>
            <person name="Braasch I."/>
            <person name="Lecointre G."/>
            <person name="Bobe J."/>
            <person name="Postlethwait J.H."/>
            <person name="Berthelot C."/>
            <person name="Roest Crollius H."/>
            <person name="Guiguen Y."/>
        </authorList>
    </citation>
    <scope>NUCLEOTIDE SEQUENCE</scope>
    <source>
        <strain evidence="2">WJC10195</strain>
    </source>
</reference>
<comment type="caution">
    <text evidence="2">The sequence shown here is derived from an EMBL/GenBank/DDBJ whole genome shotgun (WGS) entry which is preliminary data.</text>
</comment>
<evidence type="ECO:0000256" key="1">
    <source>
        <dbReference type="SAM" id="MobiDB-lite"/>
    </source>
</evidence>
<keyword evidence="3" id="KW-1185">Reference proteome</keyword>
<protein>
    <submittedName>
        <fullName evidence="2">Uncharacterized protein</fullName>
    </submittedName>
</protein>
<dbReference type="OrthoDB" id="9924724at2759"/>
<name>A0A9Q1FZ28_SYNKA</name>
<dbReference type="EMBL" id="JAINUF010000003">
    <property type="protein sequence ID" value="KAJ8370340.1"/>
    <property type="molecule type" value="Genomic_DNA"/>
</dbReference>
<dbReference type="AlphaFoldDB" id="A0A9Q1FZ28"/>
<gene>
    <name evidence="2" type="ORF">SKAU_G00103680</name>
</gene>
<organism evidence="2 3">
    <name type="scientific">Synaphobranchus kaupii</name>
    <name type="common">Kaup's arrowtooth eel</name>
    <dbReference type="NCBI Taxonomy" id="118154"/>
    <lineage>
        <taxon>Eukaryota</taxon>
        <taxon>Metazoa</taxon>
        <taxon>Chordata</taxon>
        <taxon>Craniata</taxon>
        <taxon>Vertebrata</taxon>
        <taxon>Euteleostomi</taxon>
        <taxon>Actinopterygii</taxon>
        <taxon>Neopterygii</taxon>
        <taxon>Teleostei</taxon>
        <taxon>Anguilliformes</taxon>
        <taxon>Synaphobranchidae</taxon>
        <taxon>Synaphobranchus</taxon>
    </lineage>
</organism>
<accession>A0A9Q1FZ28</accession>
<dbReference type="Proteomes" id="UP001152622">
    <property type="component" value="Chromosome 3"/>
</dbReference>
<evidence type="ECO:0000313" key="3">
    <source>
        <dbReference type="Proteomes" id="UP001152622"/>
    </source>
</evidence>
<proteinExistence type="predicted"/>
<evidence type="ECO:0000313" key="2">
    <source>
        <dbReference type="EMBL" id="KAJ8370340.1"/>
    </source>
</evidence>
<sequence>MKYTNSREKWDQLWERSLLTTLWPMIIRLPESSHESTLHNGTPGSPRAESYQGPPEARTQPGTRATELHNLVRLH</sequence>